<dbReference type="RefSeq" id="WP_216505335.1">
    <property type="nucleotide sequence ID" value="NZ_JAHMHJ010000001.1"/>
</dbReference>
<evidence type="ECO:0000313" key="2">
    <source>
        <dbReference type="Proteomes" id="UP000812267"/>
    </source>
</evidence>
<proteinExistence type="predicted"/>
<evidence type="ECO:0000313" key="1">
    <source>
        <dbReference type="EMBL" id="MBU4693539.1"/>
    </source>
</evidence>
<protein>
    <recommendedName>
        <fullName evidence="3">P60-like lipoprotein</fullName>
    </recommendedName>
</protein>
<accession>A0ABS6DRP8</accession>
<keyword evidence="2" id="KW-1185">Reference proteome</keyword>
<dbReference type="Proteomes" id="UP000812267">
    <property type="component" value="Unassembled WGS sequence"/>
</dbReference>
<reference evidence="1" key="1">
    <citation type="submission" date="2021-06" db="EMBL/GenBank/DDBJ databases">
        <title>Novel Mycoplasma species detected in California sea lions (Zalophus californianus) from the USA.</title>
        <authorList>
            <person name="Volokhov D.V."/>
            <person name="Furtak V.A."/>
            <person name="Zagorodnyaya T.A."/>
        </authorList>
    </citation>
    <scope>NUCLEOTIDE SEQUENCE [LARGE SCALE GENOMIC DNA]</scope>
    <source>
        <strain evidence="1">CSL 4779</strain>
    </source>
</reference>
<name>A0ABS6DRP8_9MOLU</name>
<dbReference type="PROSITE" id="PS51257">
    <property type="entry name" value="PROKAR_LIPOPROTEIN"/>
    <property type="match status" value="1"/>
</dbReference>
<comment type="caution">
    <text evidence="1">The sequence shown here is derived from an EMBL/GenBank/DDBJ whole genome shotgun (WGS) entry which is preliminary data.</text>
</comment>
<dbReference type="InterPro" id="IPR054783">
    <property type="entry name" value="P60-like"/>
</dbReference>
<gene>
    <name evidence="1" type="ORF">KQ878_01395</name>
</gene>
<evidence type="ECO:0008006" key="3">
    <source>
        <dbReference type="Google" id="ProtNLM"/>
    </source>
</evidence>
<sequence>MKKINLLLASPALALPIAVVSCGQNIDTAAKLKQIEEIKKSAPEILKKIFTHSTLLSLYDVKVDDSSKIEEIYKNTFNDEGTILFKDSWKAFQLYSKNKLDANPYYFAEKLNEWVGDKTLKNDEIQVLSEFKPGDLVPLNKFKILWLNEKTGIRADLEKMLIVNKYFHISDKDNLKKIDSNFKYDKDLKFELNNYLLSKYAVDKQYAQIWTKDISVTNDDDDFFTNKKIATAIDGVDSFNTFWKETDTKKQLNSEIEFVTGHEIDKKLYGYSGFKQQTNQYSLKWSFDSLKTKQQKDLYGFYDVVNDRLVNTEIESNFAYSPYKKESTDNKKPVLVYVNQIAPIGATNETELPNTEADVDSKDKNKMTKVKLLSFEQTMYKDKLDVLAYIFFLNDSELFDKAINSFAKIGYKIKINKTSEALREIAKDMPFVELI</sequence>
<organism evidence="1 2">
    <name type="scientific">Mycoplasma zalophidermidis</name>
    <dbReference type="NCBI Taxonomy" id="398174"/>
    <lineage>
        <taxon>Bacteria</taxon>
        <taxon>Bacillati</taxon>
        <taxon>Mycoplasmatota</taxon>
        <taxon>Mollicutes</taxon>
        <taxon>Mycoplasmataceae</taxon>
        <taxon>Mycoplasma</taxon>
    </lineage>
</organism>
<dbReference type="NCBIfam" id="NF045835">
    <property type="entry name" value="P60_lipo"/>
    <property type="match status" value="1"/>
</dbReference>
<dbReference type="EMBL" id="JAHMHK010000001">
    <property type="protein sequence ID" value="MBU4693539.1"/>
    <property type="molecule type" value="Genomic_DNA"/>
</dbReference>